<organism evidence="8 9">
    <name type="scientific">Polynucleobacter tropicus</name>
    <dbReference type="NCBI Taxonomy" id="1743174"/>
    <lineage>
        <taxon>Bacteria</taxon>
        <taxon>Pseudomonadati</taxon>
        <taxon>Pseudomonadota</taxon>
        <taxon>Betaproteobacteria</taxon>
        <taxon>Burkholderiales</taxon>
        <taxon>Burkholderiaceae</taxon>
        <taxon>Polynucleobacter</taxon>
    </lineage>
</organism>
<proteinExistence type="inferred from homology"/>
<dbReference type="PANTHER" id="PTHR30636:SF3">
    <property type="entry name" value="UPF0701 PROTEIN YICC"/>
    <property type="match status" value="1"/>
</dbReference>
<evidence type="ECO:0000256" key="5">
    <source>
        <dbReference type="ARBA" id="ARBA00035648"/>
    </source>
</evidence>
<evidence type="ECO:0000256" key="2">
    <source>
        <dbReference type="ARBA" id="ARBA00022722"/>
    </source>
</evidence>
<evidence type="ECO:0000313" key="8">
    <source>
        <dbReference type="EMBL" id="QKM64579.1"/>
    </source>
</evidence>
<dbReference type="NCBIfam" id="TIGR00255">
    <property type="entry name" value="YicC/YloC family endoribonuclease"/>
    <property type="match status" value="1"/>
</dbReference>
<dbReference type="Proteomes" id="UP000503312">
    <property type="component" value="Chromosome"/>
</dbReference>
<protein>
    <submittedName>
        <fullName evidence="8">YicC family protein</fullName>
    </submittedName>
</protein>
<feature type="domain" description="Endoribonuclease YicC-like N-terminal" evidence="6">
    <location>
        <begin position="2"/>
        <end position="170"/>
    </location>
</feature>
<dbReference type="EMBL" id="CP028942">
    <property type="protein sequence ID" value="QKM64579.1"/>
    <property type="molecule type" value="Genomic_DNA"/>
</dbReference>
<dbReference type="InterPro" id="IPR005229">
    <property type="entry name" value="YicC/YloC-like"/>
</dbReference>
<keyword evidence="2" id="KW-0540">Nuclease</keyword>
<feature type="domain" description="Endoribonuclease YicC-like C-terminal" evidence="7">
    <location>
        <begin position="188"/>
        <end position="314"/>
    </location>
</feature>
<keyword evidence="4" id="KW-0378">Hydrolase</keyword>
<comment type="cofactor">
    <cofactor evidence="1">
        <name>a divalent metal cation</name>
        <dbReference type="ChEBI" id="CHEBI:60240"/>
    </cofactor>
</comment>
<keyword evidence="3" id="KW-0255">Endonuclease</keyword>
<dbReference type="InterPro" id="IPR013551">
    <property type="entry name" value="YicC-like_C"/>
</dbReference>
<comment type="similarity">
    <text evidence="5">Belongs to the YicC/YloC family.</text>
</comment>
<evidence type="ECO:0000256" key="4">
    <source>
        <dbReference type="ARBA" id="ARBA00022801"/>
    </source>
</evidence>
<evidence type="ECO:0000313" key="9">
    <source>
        <dbReference type="Proteomes" id="UP000503312"/>
    </source>
</evidence>
<evidence type="ECO:0000259" key="6">
    <source>
        <dbReference type="Pfam" id="PF03755"/>
    </source>
</evidence>
<dbReference type="InterPro" id="IPR013527">
    <property type="entry name" value="YicC-like_N"/>
</dbReference>
<gene>
    <name evidence="8" type="ORF">DCO17_04620</name>
</gene>
<dbReference type="KEGG" id="ptrp:DCO17_04620"/>
<dbReference type="GO" id="GO:0016787">
    <property type="term" value="F:hydrolase activity"/>
    <property type="evidence" value="ECO:0007669"/>
    <property type="project" value="UniProtKB-KW"/>
</dbReference>
<accession>A0A6M9PV63</accession>
<name>A0A6M9PV63_9BURK</name>
<evidence type="ECO:0000256" key="1">
    <source>
        <dbReference type="ARBA" id="ARBA00001968"/>
    </source>
</evidence>
<dbReference type="GO" id="GO:0004521">
    <property type="term" value="F:RNA endonuclease activity"/>
    <property type="evidence" value="ECO:0007669"/>
    <property type="project" value="InterPro"/>
</dbReference>
<dbReference type="RefSeq" id="WP_173955623.1">
    <property type="nucleotide sequence ID" value="NZ_CP028942.1"/>
</dbReference>
<reference evidence="8 9" key="1">
    <citation type="submission" date="2018-04" db="EMBL/GenBank/DDBJ databases">
        <title>Polynucleobacter sp. UH21B genome.</title>
        <authorList>
            <person name="Hahn M.W."/>
        </authorList>
    </citation>
    <scope>NUCLEOTIDE SEQUENCE [LARGE SCALE GENOMIC DNA]</scope>
    <source>
        <strain evidence="8 9">MWH-UH21B</strain>
    </source>
</reference>
<sequence>MISSMTGYGSASRQVSLGAGVVADLQVECRAVNSRFLDLGFRLPDECRAAEPALREITTQSLSRGKVEFRAAWRINQSNHSSATGAFHSDSHALGAISKERLDALYTLQERAQDIFPKARELSIGEILRWPGIVAEPRGEEEGWLAATVEAGRAALDALMKSRQAEGKALVTVLTNITSKMNQVIANIEPKVPEYVAQYQEKLTERLSESLAAQELGKGIGSELMERIRQEVVLYAVRIDVAEEFARLKTHLNTVQTALTGKGPVGKRLDFLMQELNREANTLSSKSVSEECTQAALELKLLIEQMREQVQNLE</sequence>
<keyword evidence="9" id="KW-1185">Reference proteome</keyword>
<dbReference type="PANTHER" id="PTHR30636">
    <property type="entry name" value="UPF0701 PROTEIN YICC"/>
    <property type="match status" value="1"/>
</dbReference>
<dbReference type="Pfam" id="PF08340">
    <property type="entry name" value="YicC-like_C"/>
    <property type="match status" value="1"/>
</dbReference>
<dbReference type="AlphaFoldDB" id="A0A6M9PV63"/>
<evidence type="ECO:0000259" key="7">
    <source>
        <dbReference type="Pfam" id="PF08340"/>
    </source>
</evidence>
<dbReference type="Pfam" id="PF03755">
    <property type="entry name" value="YicC-like_N"/>
    <property type="match status" value="1"/>
</dbReference>
<evidence type="ECO:0000256" key="3">
    <source>
        <dbReference type="ARBA" id="ARBA00022759"/>
    </source>
</evidence>